<proteinExistence type="predicted"/>
<name>A0AAD2DH79_9CLOT</name>
<sequence length="180" mass="21071">MEKYKKIELLVGNTIEDAVNELLDYREKGELACCDFNGHTLYSDTVTMDDAYKEIIGKTKYEFDKAQQEMRDNFKRQDKEHKEQIPLLTKVWMEKGREILTEDKWELWDKIVPIRLNDLYQGMELGCCLDIVKILNNNGTFDEAKGEIESQDHSGMSFGLVCSMVKEFCNRGKEFVNYVK</sequence>
<dbReference type="Proteomes" id="UP001189143">
    <property type="component" value="Unassembled WGS sequence"/>
</dbReference>
<organism evidence="1 2">
    <name type="scientific">Clostridium neonatale</name>
    <dbReference type="NCBI Taxonomy" id="137838"/>
    <lineage>
        <taxon>Bacteria</taxon>
        <taxon>Bacillati</taxon>
        <taxon>Bacillota</taxon>
        <taxon>Clostridia</taxon>
        <taxon>Eubacteriales</taxon>
        <taxon>Clostridiaceae</taxon>
        <taxon>Clostridium</taxon>
    </lineage>
</organism>
<reference evidence="1" key="1">
    <citation type="submission" date="2022-10" db="EMBL/GenBank/DDBJ databases">
        <authorList>
            <person name="Aires J."/>
            <person name="Mesa V."/>
        </authorList>
    </citation>
    <scope>NUCLEOTIDE SEQUENCE</scope>
    <source>
        <strain evidence="1">Clostridium neonatale JD116</strain>
    </source>
</reference>
<dbReference type="EMBL" id="CAMTCP010000271">
    <property type="protein sequence ID" value="CAI3675750.1"/>
    <property type="molecule type" value="Genomic_DNA"/>
</dbReference>
<dbReference type="AlphaFoldDB" id="A0AAD2DH79"/>
<gene>
    <name evidence="1" type="ORF">CNEO2_700001</name>
</gene>
<dbReference type="RefSeq" id="WP_317049784.1">
    <property type="nucleotide sequence ID" value="NZ_CAMRXC010000258.1"/>
</dbReference>
<accession>A0AAD2DH79</accession>
<protein>
    <submittedName>
        <fullName evidence="1">Uncharacterized protein</fullName>
    </submittedName>
</protein>
<evidence type="ECO:0000313" key="2">
    <source>
        <dbReference type="Proteomes" id="UP001189143"/>
    </source>
</evidence>
<comment type="caution">
    <text evidence="1">The sequence shown here is derived from an EMBL/GenBank/DDBJ whole genome shotgun (WGS) entry which is preliminary data.</text>
</comment>
<evidence type="ECO:0000313" key="1">
    <source>
        <dbReference type="EMBL" id="CAI3675750.1"/>
    </source>
</evidence>